<feature type="region of interest" description="Disordered" evidence="1">
    <location>
        <begin position="42"/>
        <end position="84"/>
    </location>
</feature>
<reference evidence="2 3" key="1">
    <citation type="submission" date="2013-11" db="EMBL/GenBank/DDBJ databases">
        <title>The Genome Sequence of Phytophthora parasitica P1976.</title>
        <authorList>
            <consortium name="The Broad Institute Genomics Platform"/>
            <person name="Russ C."/>
            <person name="Tyler B."/>
            <person name="Panabieres F."/>
            <person name="Shan W."/>
            <person name="Tripathy S."/>
            <person name="Grunwald N."/>
            <person name="Machado M."/>
            <person name="Johnson C.S."/>
            <person name="Walker B."/>
            <person name="Young S."/>
            <person name="Zeng Q."/>
            <person name="Gargeya S."/>
            <person name="Fitzgerald M."/>
            <person name="Haas B."/>
            <person name="Abouelleil A."/>
            <person name="Allen A.W."/>
            <person name="Alvarado L."/>
            <person name="Arachchi H.M."/>
            <person name="Berlin A.M."/>
            <person name="Chapman S.B."/>
            <person name="Gainer-Dewar J."/>
            <person name="Goldberg J."/>
            <person name="Griggs A."/>
            <person name="Gujja S."/>
            <person name="Hansen M."/>
            <person name="Howarth C."/>
            <person name="Imamovic A."/>
            <person name="Ireland A."/>
            <person name="Larimer J."/>
            <person name="McCowan C."/>
            <person name="Murphy C."/>
            <person name="Pearson M."/>
            <person name="Poon T.W."/>
            <person name="Priest M."/>
            <person name="Roberts A."/>
            <person name="Saif S."/>
            <person name="Shea T."/>
            <person name="Sisk P."/>
            <person name="Sykes S."/>
            <person name="Wortman J."/>
            <person name="Nusbaum C."/>
            <person name="Birren B."/>
        </authorList>
    </citation>
    <scope>NUCLEOTIDE SEQUENCE [LARGE SCALE GENOMIC DNA]</scope>
    <source>
        <strain evidence="2 3">P1976</strain>
    </source>
</reference>
<comment type="caution">
    <text evidence="2">The sequence shown here is derived from an EMBL/GenBank/DDBJ whole genome shotgun (WGS) entry which is preliminary data.</text>
</comment>
<organism evidence="2 3">
    <name type="scientific">Phytophthora nicotianae P1976</name>
    <dbReference type="NCBI Taxonomy" id="1317066"/>
    <lineage>
        <taxon>Eukaryota</taxon>
        <taxon>Sar</taxon>
        <taxon>Stramenopiles</taxon>
        <taxon>Oomycota</taxon>
        <taxon>Peronosporomycetes</taxon>
        <taxon>Peronosporales</taxon>
        <taxon>Peronosporaceae</taxon>
        <taxon>Phytophthora</taxon>
    </lineage>
</organism>
<dbReference type="CDD" id="cd14686">
    <property type="entry name" value="bZIP"/>
    <property type="match status" value="1"/>
</dbReference>
<evidence type="ECO:0000256" key="1">
    <source>
        <dbReference type="SAM" id="MobiDB-lite"/>
    </source>
</evidence>
<dbReference type="AlphaFoldDB" id="A0A080ZUL3"/>
<feature type="compositionally biased region" description="Polar residues" evidence="1">
    <location>
        <begin position="42"/>
        <end position="57"/>
    </location>
</feature>
<dbReference type="EMBL" id="ANJA01002352">
    <property type="protein sequence ID" value="ETO70324.1"/>
    <property type="molecule type" value="Genomic_DNA"/>
</dbReference>
<name>A0A080ZUL3_PHYNI</name>
<accession>A0A080ZUL3</accession>
<evidence type="ECO:0008006" key="4">
    <source>
        <dbReference type="Google" id="ProtNLM"/>
    </source>
</evidence>
<sequence length="352" mass="40566">MSRSALYPPNVQSLSDDVIGSVTQRITRSENIEMVNFVLESSPGNRSLSTPEINASVATIEDERAPTEKKRKRDKSPRNDWRRQINQDQYVAKINSISIRKNADLPSLVDLLCISEAMQRKKHRENQRKYRQRQAAFMVVLVDDVHQLHKEIKELNHRRYSIKGTLGMNRDVWSIAVAYYACFSFGLQLSTQDVSKQLEFVRCAMSPDVAFNGGFGPDELLKSWSVFQWFSDVEVNLMRLVKQSEHCVVMITRANVTITERTLCNLFPNLWEGERKYYSVRTNLATKLLDQRIVMDGRTVFRWDSVTNSMASVNSDNDMLTPIFHLLGNLKDVSLVFDQGLVSPDFQWKYSP</sequence>
<dbReference type="Proteomes" id="UP000028582">
    <property type="component" value="Unassembled WGS sequence"/>
</dbReference>
<proteinExistence type="predicted"/>
<evidence type="ECO:0000313" key="3">
    <source>
        <dbReference type="Proteomes" id="UP000028582"/>
    </source>
</evidence>
<evidence type="ECO:0000313" key="2">
    <source>
        <dbReference type="EMBL" id="ETO70324.1"/>
    </source>
</evidence>
<dbReference type="OrthoDB" id="10616044at2759"/>
<protein>
    <recommendedName>
        <fullName evidence="4">BZIP domain-containing protein</fullName>
    </recommendedName>
</protein>
<gene>
    <name evidence="2" type="ORF">F444_13180</name>
</gene>